<name>A0A0J9XCL0_GEOCN</name>
<feature type="compositionally biased region" description="Low complexity" evidence="1">
    <location>
        <begin position="424"/>
        <end position="436"/>
    </location>
</feature>
<feature type="region of interest" description="Disordered" evidence="1">
    <location>
        <begin position="412"/>
        <end position="440"/>
    </location>
</feature>
<proteinExistence type="predicted"/>
<dbReference type="EMBL" id="CCBN010000010">
    <property type="protein sequence ID" value="CDO55216.1"/>
    <property type="molecule type" value="Genomic_DNA"/>
</dbReference>
<feature type="region of interest" description="Disordered" evidence="1">
    <location>
        <begin position="334"/>
        <end position="360"/>
    </location>
</feature>
<comment type="caution">
    <text evidence="2">The sequence shown here is derived from an EMBL/GenBank/DDBJ whole genome shotgun (WGS) entry which is preliminary data.</text>
</comment>
<organism evidence="2 3">
    <name type="scientific">Geotrichum candidum</name>
    <name type="common">Oospora lactis</name>
    <name type="synonym">Dipodascus geotrichum</name>
    <dbReference type="NCBI Taxonomy" id="1173061"/>
    <lineage>
        <taxon>Eukaryota</taxon>
        <taxon>Fungi</taxon>
        <taxon>Dikarya</taxon>
        <taxon>Ascomycota</taxon>
        <taxon>Saccharomycotina</taxon>
        <taxon>Dipodascomycetes</taxon>
        <taxon>Dipodascales</taxon>
        <taxon>Dipodascaceae</taxon>
        <taxon>Geotrichum</taxon>
    </lineage>
</organism>
<dbReference type="Proteomes" id="UP000242525">
    <property type="component" value="Unassembled WGS sequence"/>
</dbReference>
<evidence type="ECO:0000256" key="1">
    <source>
        <dbReference type="SAM" id="MobiDB-lite"/>
    </source>
</evidence>
<gene>
    <name evidence="2" type="ORF">BN980_GECA10s01709g</name>
</gene>
<sequence>MPSPSLSATHTDLPPHLQRRLRRTAAIAASATTESQLRRKLEQATARRAHHLSRSIHMCRLTLTRVRQRQHATRQRAHAAAARLGHRLAAADRNRARSDRSKAERARGFTLRFGVGAAVWMRDFYSGYPAAAATVSAAVASPALAHNNGRRRSPVGRAGRSVACVEPQHAARVLCRVLRHYTASRVLQREFPYLLEPWMLPASTKTSSRANAACVTAQDTFGPNNTLECYEAMAAFIRAPPPNLVRALNLLFLTSASETESEESNALPQGTNSRSLAGQYYPRLLLSAFLVAHNSGMLGVHPAALHQARVVGTALTHLVMPTDNTPSVISSIINRNRPNGTNRINNENNDNDSSLTRSSCSAVPPFSHGALIELEGELLKFGRLVDQDHQVAVRHMAQALVENAELAESYCRRSTNNSTHNHIATTPASRSNPSSSKNKDSKLIMASVSTKPVGSNNQELISTGLSERTAQTIALRRRAFAQFPDYTALERFSLEMDIYPGLQLLAPPGPAAETTTETVGSEEIVDRFSIDALIRGCAFELSLDPEYRLAPVQLPAFARFQRAYAAAGFRRQPSTDKENSPLNVETPAVDCDWFVEAMCAVTELFCLIRTPATVIATLPCEARVRQLLLASNYDHSAVLAQIYPQYAALAGSSAAGESDGGQDEPLQSPIEQFVHRLAQQVCTEWNRKLLAVEPTRLHLVTKLARTEPQRIAELIKTGKVVIGDDDELLEALALGNGGIARQWRGEERVRALEALRKLYMFD</sequence>
<accession>A0A0J9XCL0</accession>
<evidence type="ECO:0000313" key="2">
    <source>
        <dbReference type="EMBL" id="CDO55216.1"/>
    </source>
</evidence>
<feature type="compositionally biased region" description="Low complexity" evidence="1">
    <location>
        <begin position="334"/>
        <end position="348"/>
    </location>
</feature>
<keyword evidence="3" id="KW-1185">Reference proteome</keyword>
<reference evidence="2" key="1">
    <citation type="submission" date="2014-03" db="EMBL/GenBank/DDBJ databases">
        <authorList>
            <person name="Casaregola S."/>
        </authorList>
    </citation>
    <scope>NUCLEOTIDE SEQUENCE [LARGE SCALE GENOMIC DNA]</scope>
    <source>
        <strain evidence="2">CLIB 918</strain>
    </source>
</reference>
<dbReference type="AlphaFoldDB" id="A0A0J9XCL0"/>
<evidence type="ECO:0000313" key="3">
    <source>
        <dbReference type="Proteomes" id="UP000242525"/>
    </source>
</evidence>
<protein>
    <submittedName>
        <fullName evidence="2">Uncharacterized protein</fullName>
    </submittedName>
</protein>
<feature type="compositionally biased region" description="Polar residues" evidence="1">
    <location>
        <begin position="412"/>
        <end position="423"/>
    </location>
</feature>